<proteinExistence type="predicted"/>
<evidence type="ECO:0000313" key="1">
    <source>
        <dbReference type="EMBL" id="VEL06941.1"/>
    </source>
</evidence>
<evidence type="ECO:0000313" key="2">
    <source>
        <dbReference type="Proteomes" id="UP000784294"/>
    </source>
</evidence>
<gene>
    <name evidence="1" type="ORF">PXEA_LOCUS381</name>
</gene>
<accession>A0A3S5BKM1</accession>
<reference evidence="1" key="1">
    <citation type="submission" date="2018-11" db="EMBL/GenBank/DDBJ databases">
        <authorList>
            <consortium name="Pathogen Informatics"/>
        </authorList>
    </citation>
    <scope>NUCLEOTIDE SEQUENCE</scope>
</reference>
<name>A0A3S5BKM1_9PLAT</name>
<organism evidence="1 2">
    <name type="scientific">Protopolystoma xenopodis</name>
    <dbReference type="NCBI Taxonomy" id="117903"/>
    <lineage>
        <taxon>Eukaryota</taxon>
        <taxon>Metazoa</taxon>
        <taxon>Spiralia</taxon>
        <taxon>Lophotrochozoa</taxon>
        <taxon>Platyhelminthes</taxon>
        <taxon>Monogenea</taxon>
        <taxon>Polyopisthocotylea</taxon>
        <taxon>Polystomatidea</taxon>
        <taxon>Polystomatidae</taxon>
        <taxon>Protopolystoma</taxon>
    </lineage>
</organism>
<dbReference type="Proteomes" id="UP000784294">
    <property type="component" value="Unassembled WGS sequence"/>
</dbReference>
<protein>
    <submittedName>
        <fullName evidence="1">Uncharacterized protein</fullName>
    </submittedName>
</protein>
<keyword evidence="2" id="KW-1185">Reference proteome</keyword>
<dbReference type="AlphaFoldDB" id="A0A3S5BKM1"/>
<sequence>MVRGCCWDHRRSDIATAGQANKPRHTTIFSREKAEDPFSFRRSIDQNWHVCENVCPPLYEPTRPREQCGRRPDLVYLDGQSPHFGALARLPCPFTHPFVWCFETTRTWFRGNLSVALPLGRTTLPNRIKWTDREENEASQVLPPSSPPSPVAVVGSFSGGRGNRLLQKDTFLEAVIRANMFKSGGGSGSGRRLDGVIDLFYALCKDEAEHDANQLEANPSSRDADDCAEVVAKPIEHWHVTALKG</sequence>
<dbReference type="EMBL" id="CAAALY010000681">
    <property type="protein sequence ID" value="VEL06941.1"/>
    <property type="molecule type" value="Genomic_DNA"/>
</dbReference>
<comment type="caution">
    <text evidence="1">The sequence shown here is derived from an EMBL/GenBank/DDBJ whole genome shotgun (WGS) entry which is preliminary data.</text>
</comment>